<dbReference type="PROSITE" id="PS50922">
    <property type="entry name" value="TLC"/>
    <property type="match status" value="1"/>
</dbReference>
<dbReference type="SMART" id="SM00724">
    <property type="entry name" value="TLC"/>
    <property type="match status" value="1"/>
</dbReference>
<keyword evidence="4 5" id="KW-0472">Membrane</keyword>
<dbReference type="Proteomes" id="UP000242875">
    <property type="component" value="Unassembled WGS sequence"/>
</dbReference>
<organism evidence="8 9">
    <name type="scientific">Bifiguratus adelaidae</name>
    <dbReference type="NCBI Taxonomy" id="1938954"/>
    <lineage>
        <taxon>Eukaryota</taxon>
        <taxon>Fungi</taxon>
        <taxon>Fungi incertae sedis</taxon>
        <taxon>Mucoromycota</taxon>
        <taxon>Mucoromycotina</taxon>
        <taxon>Endogonomycetes</taxon>
        <taxon>Endogonales</taxon>
        <taxon>Endogonales incertae sedis</taxon>
        <taxon>Bifiguratus</taxon>
    </lineage>
</organism>
<keyword evidence="9" id="KW-1185">Reference proteome</keyword>
<feature type="transmembrane region" description="Helical" evidence="6">
    <location>
        <begin position="157"/>
        <end position="178"/>
    </location>
</feature>
<dbReference type="PANTHER" id="PTHR13439">
    <property type="entry name" value="CT120 PROTEIN"/>
    <property type="match status" value="1"/>
</dbReference>
<dbReference type="GO" id="GO:0055088">
    <property type="term" value="P:lipid homeostasis"/>
    <property type="evidence" value="ECO:0007669"/>
    <property type="project" value="TreeGrafter"/>
</dbReference>
<evidence type="ECO:0000256" key="3">
    <source>
        <dbReference type="ARBA" id="ARBA00022989"/>
    </source>
</evidence>
<dbReference type="GO" id="GO:0016020">
    <property type="term" value="C:membrane"/>
    <property type="evidence" value="ECO:0007669"/>
    <property type="project" value="UniProtKB-SubCell"/>
</dbReference>
<evidence type="ECO:0000259" key="7">
    <source>
        <dbReference type="PROSITE" id="PS50922"/>
    </source>
</evidence>
<gene>
    <name evidence="8" type="ORF">BZG36_04399</name>
</gene>
<dbReference type="InterPro" id="IPR006634">
    <property type="entry name" value="TLC-dom"/>
</dbReference>
<dbReference type="GO" id="GO:0005783">
    <property type="term" value="C:endoplasmic reticulum"/>
    <property type="evidence" value="ECO:0007669"/>
    <property type="project" value="TreeGrafter"/>
</dbReference>
<comment type="subcellular location">
    <subcellularLocation>
        <location evidence="1">Membrane</location>
        <topology evidence="1">Multi-pass membrane protein</topology>
    </subcellularLocation>
</comment>
<protein>
    <recommendedName>
        <fullName evidence="7">TLC domain-containing protein</fullName>
    </recommendedName>
</protein>
<comment type="caution">
    <text evidence="8">The sequence shown here is derived from an EMBL/GenBank/DDBJ whole genome shotgun (WGS) entry which is preliminary data.</text>
</comment>
<feature type="transmembrane region" description="Helical" evidence="6">
    <location>
        <begin position="190"/>
        <end position="213"/>
    </location>
</feature>
<sequence length="299" mass="34217">MKELHPAPFAAELHPLFVSLGVPTLTNHYHVILATTLTCNVIFQISRTISPYLFPKSFARMKGYQKTSFHIHVVSFLHAAILCTFSFPLFWNETLMADHVFGYDPNATDIHSLATGYFLWDAFTALKYHKDQGIGMVMHGVCAFTVFILSYRPFINYYGAVFIMFELSTIFLNINWFMDKLGYTGSKAQLINGIILLSAFFGVRVIFGTYMSYWTFVDIFAAKHLVPTWLTSIYLAANTVHNILNYYWFYLMIKMLAKRFPKKLPAKVNSTQAVCNGELVEETIEGLQVLEAKEKSKDK</sequence>
<keyword evidence="3 6" id="KW-1133">Transmembrane helix</keyword>
<evidence type="ECO:0000313" key="9">
    <source>
        <dbReference type="Proteomes" id="UP000242875"/>
    </source>
</evidence>
<name>A0A261XVT4_9FUNG</name>
<reference evidence="8 9" key="1">
    <citation type="journal article" date="2017" name="Mycologia">
        <title>Bifiguratus adelaidae, gen. et sp. nov., a new member of Mucoromycotina in endophytic and soil-dwelling habitats.</title>
        <authorList>
            <person name="Torres-Cruz T.J."/>
            <person name="Billingsley Tobias T.L."/>
            <person name="Almatruk M."/>
            <person name="Hesse C."/>
            <person name="Kuske C.R."/>
            <person name="Desiro A."/>
            <person name="Benucci G.M."/>
            <person name="Bonito G."/>
            <person name="Stajich J.E."/>
            <person name="Dunlap C."/>
            <person name="Arnold A.E."/>
            <person name="Porras-Alfaro A."/>
        </authorList>
    </citation>
    <scope>NUCLEOTIDE SEQUENCE [LARGE SCALE GENOMIC DNA]</scope>
    <source>
        <strain evidence="8 9">AZ0501</strain>
    </source>
</reference>
<evidence type="ECO:0000256" key="1">
    <source>
        <dbReference type="ARBA" id="ARBA00004141"/>
    </source>
</evidence>
<evidence type="ECO:0000256" key="5">
    <source>
        <dbReference type="PROSITE-ProRule" id="PRU00205"/>
    </source>
</evidence>
<feature type="domain" description="TLC" evidence="7">
    <location>
        <begin position="64"/>
        <end position="261"/>
    </location>
</feature>
<dbReference type="Pfam" id="PF03798">
    <property type="entry name" value="TRAM_LAG1_CLN8"/>
    <property type="match status" value="1"/>
</dbReference>
<dbReference type="PANTHER" id="PTHR13439:SF0">
    <property type="entry name" value="TOPOISOMERASE I DAMAGE AFFECTED PROTEIN 4"/>
    <property type="match status" value="1"/>
</dbReference>
<evidence type="ECO:0000256" key="4">
    <source>
        <dbReference type="ARBA" id="ARBA00023136"/>
    </source>
</evidence>
<feature type="transmembrane region" description="Helical" evidence="6">
    <location>
        <begin position="233"/>
        <end position="253"/>
    </location>
</feature>
<accession>A0A261XVT4</accession>
<dbReference type="AlphaFoldDB" id="A0A261XVT4"/>
<dbReference type="EMBL" id="MVBO01000151">
    <property type="protein sequence ID" value="OZJ02451.1"/>
    <property type="molecule type" value="Genomic_DNA"/>
</dbReference>
<keyword evidence="2 5" id="KW-0812">Transmembrane</keyword>
<dbReference type="OrthoDB" id="10266980at2759"/>
<feature type="transmembrane region" description="Helical" evidence="6">
    <location>
        <begin position="69"/>
        <end position="90"/>
    </location>
</feature>
<proteinExistence type="predicted"/>
<evidence type="ECO:0000256" key="6">
    <source>
        <dbReference type="SAM" id="Phobius"/>
    </source>
</evidence>
<evidence type="ECO:0000256" key="2">
    <source>
        <dbReference type="ARBA" id="ARBA00022692"/>
    </source>
</evidence>
<evidence type="ECO:0000313" key="8">
    <source>
        <dbReference type="EMBL" id="OZJ02451.1"/>
    </source>
</evidence>
<dbReference type="InterPro" id="IPR050846">
    <property type="entry name" value="TLCD"/>
</dbReference>